<name>A0A7W4JPG2_9PROT</name>
<evidence type="ECO:0000313" key="7">
    <source>
        <dbReference type="EMBL" id="MBB2188494.1"/>
    </source>
</evidence>
<dbReference type="PANTHER" id="PTHR30055">
    <property type="entry name" value="HTH-TYPE TRANSCRIPTIONAL REGULATOR RUTR"/>
    <property type="match status" value="1"/>
</dbReference>
<proteinExistence type="predicted"/>
<evidence type="ECO:0000256" key="4">
    <source>
        <dbReference type="PROSITE-ProRule" id="PRU00335"/>
    </source>
</evidence>
<keyword evidence="8" id="KW-1185">Reference proteome</keyword>
<evidence type="ECO:0000313" key="8">
    <source>
        <dbReference type="Proteomes" id="UP000555756"/>
    </source>
</evidence>
<dbReference type="Proteomes" id="UP000555756">
    <property type="component" value="Unassembled WGS sequence"/>
</dbReference>
<evidence type="ECO:0000256" key="5">
    <source>
        <dbReference type="SAM" id="MobiDB-lite"/>
    </source>
</evidence>
<keyword evidence="1" id="KW-0805">Transcription regulation</keyword>
<dbReference type="InterPro" id="IPR001647">
    <property type="entry name" value="HTH_TetR"/>
</dbReference>
<organism evidence="7 8">
    <name type="scientific">Gluconacetobacter azotocaptans</name>
    <dbReference type="NCBI Taxonomy" id="142834"/>
    <lineage>
        <taxon>Bacteria</taxon>
        <taxon>Pseudomonadati</taxon>
        <taxon>Pseudomonadota</taxon>
        <taxon>Alphaproteobacteria</taxon>
        <taxon>Acetobacterales</taxon>
        <taxon>Acetobacteraceae</taxon>
        <taxon>Gluconacetobacter</taxon>
    </lineage>
</organism>
<gene>
    <name evidence="7" type="ORF">HLH34_00760</name>
</gene>
<evidence type="ECO:0000256" key="1">
    <source>
        <dbReference type="ARBA" id="ARBA00023015"/>
    </source>
</evidence>
<feature type="domain" description="HTH tetR-type" evidence="6">
    <location>
        <begin position="24"/>
        <end position="84"/>
    </location>
</feature>
<dbReference type="Gene3D" id="1.10.357.10">
    <property type="entry name" value="Tetracycline Repressor, domain 2"/>
    <property type="match status" value="1"/>
</dbReference>
<reference evidence="7 8" key="1">
    <citation type="submission" date="2020-04" db="EMBL/GenBank/DDBJ databases">
        <title>Description of novel Gluconacetobacter.</title>
        <authorList>
            <person name="Sombolestani A."/>
        </authorList>
    </citation>
    <scope>NUCLEOTIDE SEQUENCE [LARGE SCALE GENOMIC DNA]</scope>
    <source>
        <strain evidence="7 8">LMG 21311</strain>
    </source>
</reference>
<dbReference type="PANTHER" id="PTHR30055:SF234">
    <property type="entry name" value="HTH-TYPE TRANSCRIPTIONAL REGULATOR BETI"/>
    <property type="match status" value="1"/>
</dbReference>
<dbReference type="Pfam" id="PF00440">
    <property type="entry name" value="TetR_N"/>
    <property type="match status" value="1"/>
</dbReference>
<evidence type="ECO:0000256" key="2">
    <source>
        <dbReference type="ARBA" id="ARBA00023125"/>
    </source>
</evidence>
<dbReference type="GO" id="GO:0003700">
    <property type="term" value="F:DNA-binding transcription factor activity"/>
    <property type="evidence" value="ECO:0007669"/>
    <property type="project" value="TreeGrafter"/>
</dbReference>
<dbReference type="InterPro" id="IPR050109">
    <property type="entry name" value="HTH-type_TetR-like_transc_reg"/>
</dbReference>
<feature type="region of interest" description="Disordered" evidence="5">
    <location>
        <begin position="1"/>
        <end position="20"/>
    </location>
</feature>
<accession>A0A7W4JPG2</accession>
<dbReference type="RefSeq" id="WP_183117676.1">
    <property type="nucleotide sequence ID" value="NZ_JABEQF010000001.1"/>
</dbReference>
<keyword evidence="3" id="KW-0804">Transcription</keyword>
<dbReference type="EMBL" id="JABEQF010000001">
    <property type="protein sequence ID" value="MBB2188494.1"/>
    <property type="molecule type" value="Genomic_DNA"/>
</dbReference>
<dbReference type="AlphaFoldDB" id="A0A7W4JPG2"/>
<sequence>MSSQKAISPEAPAEPVAPKRQRGRLRVAAILAAASDTFQDKGFDGATMTEIAARSGTAIGSLYRFFPTKDVLADALLGAYFGRLNERLDHIAAQVRQMEPGALADALVDMALDLLAERAAALILVEARRNGPYRRGTLRDFMRGRICDILREVMPGLPPARAATVATLLLHLLKTVPALAEEERTTGAPVLAELRRTARLYIGDAAR</sequence>
<dbReference type="SUPFAM" id="SSF46689">
    <property type="entry name" value="Homeodomain-like"/>
    <property type="match status" value="1"/>
</dbReference>
<dbReference type="GO" id="GO:0000976">
    <property type="term" value="F:transcription cis-regulatory region binding"/>
    <property type="evidence" value="ECO:0007669"/>
    <property type="project" value="TreeGrafter"/>
</dbReference>
<dbReference type="PROSITE" id="PS50977">
    <property type="entry name" value="HTH_TETR_2"/>
    <property type="match status" value="1"/>
</dbReference>
<feature type="DNA-binding region" description="H-T-H motif" evidence="4">
    <location>
        <begin position="47"/>
        <end position="66"/>
    </location>
</feature>
<comment type="caution">
    <text evidence="7">The sequence shown here is derived from an EMBL/GenBank/DDBJ whole genome shotgun (WGS) entry which is preliminary data.</text>
</comment>
<keyword evidence="2 4" id="KW-0238">DNA-binding</keyword>
<dbReference type="PRINTS" id="PR00455">
    <property type="entry name" value="HTHTETR"/>
</dbReference>
<dbReference type="InterPro" id="IPR009057">
    <property type="entry name" value="Homeodomain-like_sf"/>
</dbReference>
<evidence type="ECO:0000259" key="6">
    <source>
        <dbReference type="PROSITE" id="PS50977"/>
    </source>
</evidence>
<evidence type="ECO:0000256" key="3">
    <source>
        <dbReference type="ARBA" id="ARBA00023163"/>
    </source>
</evidence>
<protein>
    <submittedName>
        <fullName evidence="7">TetR/AcrR family transcriptional regulator</fullName>
    </submittedName>
</protein>